<keyword evidence="5 12" id="KW-0067">ATP-binding</keyword>
<dbReference type="EC" id="5.6.2.4" evidence="9"/>
<proteinExistence type="inferred from homology"/>
<gene>
    <name evidence="15" type="ORF">F543_16720</name>
</gene>
<evidence type="ECO:0000256" key="8">
    <source>
        <dbReference type="ARBA" id="ARBA00034617"/>
    </source>
</evidence>
<dbReference type="CDD" id="cd18807">
    <property type="entry name" value="SF1_C_UvrD"/>
    <property type="match status" value="1"/>
</dbReference>
<dbReference type="PANTHER" id="PTHR11070">
    <property type="entry name" value="UVRD / RECB / PCRA DNA HELICASE FAMILY MEMBER"/>
    <property type="match status" value="1"/>
</dbReference>
<dbReference type="NCBIfam" id="TIGR01075">
    <property type="entry name" value="uvrD"/>
    <property type="match status" value="1"/>
</dbReference>
<evidence type="ECO:0000256" key="10">
    <source>
        <dbReference type="ARBA" id="ARBA00034923"/>
    </source>
</evidence>
<dbReference type="PROSITE" id="PS51217">
    <property type="entry name" value="UVRD_HELICASE_CTER"/>
    <property type="match status" value="1"/>
</dbReference>
<dbReference type="InterPro" id="IPR013986">
    <property type="entry name" value="DExx_box_DNA_helicase_dom_sf"/>
</dbReference>
<evidence type="ECO:0000256" key="4">
    <source>
        <dbReference type="ARBA" id="ARBA00022806"/>
    </source>
</evidence>
<comment type="similarity">
    <text evidence="1">Belongs to the helicase family. UvrD subfamily.</text>
</comment>
<sequence>MQKIFQNRPLVSYNAATYWIKSHKEATVDFSLLLDGLNDKQREAVAAPLGNYLVLAGAGSGKTRVLTHRIAWLIGVENVPESNILAVTFTNKAAAEMRQRIESTLMQAGNHRLFGMWVGTFHSIANRLLRSHYLDADLPQDFQIMDTEDQLRLLKRLMKLHNIDEKHFPPKQVAWFINAQKDKGLRAKDIVLEQGDHNGRELVKLYQIYQDACDRAGLLDFAELLIRAYELFKNKPPILQRYQQRFQQILIDEFQDTNNIQYDLIRLLAGNSSHVMIVGDDDQSIYGWRGAQVENIQRFLNDYQNAQTIRLEQNYRSTGHILNSANALIANNDNRLGKNLWTDSGDGDPVDIYCAFNELDEARFVASQIKQWKEDHGDLNECAVLYRSNSQSRVIEEALIQANIPYRIYGGMRFFERQEIKDALAYLRLIANRQDDAAFERVVNTPPRSIGDRTLDVLRQLTRSRQITLWQAIQVAVKEEMLSGRATNALLRFVDLINALDNETEQMPLFEQTDFVIKNSGLYEMYKQEKGEKGEVRIENLEELVSATRDFIKPDEADEMSDLSAFLTHASLEAGETQASPHQEYVELMTLHSAKGLEFPRVFIVGVEEGLFPSGMSFDEGRLQEERRLAYVGITRAKKKLTISYAELRRLYGKEERHLPSRFIAELPEEHIREVRLRGNINRPAAFVNAKAKSTACIDNTNEWKMGQKVFHEKFGQGTVINVEGSGEQTRLQIAFVANGIKWLIAKMAKLERN</sequence>
<dbReference type="CDD" id="cd17932">
    <property type="entry name" value="DEXQc_UvrD"/>
    <property type="match status" value="1"/>
</dbReference>
<feature type="binding site" evidence="12">
    <location>
        <begin position="56"/>
        <end position="63"/>
    </location>
    <ligand>
        <name>ATP</name>
        <dbReference type="ChEBI" id="CHEBI:30616"/>
    </ligand>
</feature>
<keyword evidence="4 12" id="KW-0347">Helicase</keyword>
<dbReference type="InterPro" id="IPR000212">
    <property type="entry name" value="DNA_helicase_UvrD/REP"/>
</dbReference>
<comment type="catalytic activity">
    <reaction evidence="11">
        <text>ATP + H2O = ADP + phosphate + H(+)</text>
        <dbReference type="Rhea" id="RHEA:13065"/>
        <dbReference type="ChEBI" id="CHEBI:15377"/>
        <dbReference type="ChEBI" id="CHEBI:15378"/>
        <dbReference type="ChEBI" id="CHEBI:30616"/>
        <dbReference type="ChEBI" id="CHEBI:43474"/>
        <dbReference type="ChEBI" id="CHEBI:456216"/>
        <dbReference type="EC" id="5.6.2.4"/>
    </reaction>
</comment>
<dbReference type="Pfam" id="PF21196">
    <property type="entry name" value="PcrA_UvrD_tudor"/>
    <property type="match status" value="1"/>
</dbReference>
<evidence type="ECO:0000256" key="7">
    <source>
        <dbReference type="ARBA" id="ARBA00023235"/>
    </source>
</evidence>
<dbReference type="Pfam" id="PF13361">
    <property type="entry name" value="UvrD_C"/>
    <property type="match status" value="1"/>
</dbReference>
<evidence type="ECO:0000256" key="9">
    <source>
        <dbReference type="ARBA" id="ARBA00034808"/>
    </source>
</evidence>
<keyword evidence="2 12" id="KW-0547">Nucleotide-binding</keyword>
<evidence type="ECO:0000259" key="14">
    <source>
        <dbReference type="PROSITE" id="PS51217"/>
    </source>
</evidence>
<keyword evidence="6" id="KW-0238">DNA-binding</keyword>
<accession>A0ABN4C617</accession>
<dbReference type="InterPro" id="IPR014016">
    <property type="entry name" value="UvrD-like_ATP-bd"/>
</dbReference>
<dbReference type="InterPro" id="IPR014017">
    <property type="entry name" value="DNA_helicase_UvrD-like_C"/>
</dbReference>
<dbReference type="EMBL" id="CP006955">
    <property type="protein sequence ID" value="AHG84534.1"/>
    <property type="molecule type" value="Genomic_DNA"/>
</dbReference>
<feature type="domain" description="UvrD-like helicase ATP-binding" evidence="13">
    <location>
        <begin position="35"/>
        <end position="318"/>
    </location>
</feature>
<dbReference type="InterPro" id="IPR027417">
    <property type="entry name" value="P-loop_NTPase"/>
</dbReference>
<evidence type="ECO:0000256" key="2">
    <source>
        <dbReference type="ARBA" id="ARBA00022741"/>
    </source>
</evidence>
<name>A0ABN4C617_BIBTR</name>
<dbReference type="SUPFAM" id="SSF52540">
    <property type="entry name" value="P-loop containing nucleoside triphosphate hydrolases"/>
    <property type="match status" value="1"/>
</dbReference>
<evidence type="ECO:0000256" key="11">
    <source>
        <dbReference type="ARBA" id="ARBA00048988"/>
    </source>
</evidence>
<evidence type="ECO:0000256" key="6">
    <source>
        <dbReference type="ARBA" id="ARBA00023125"/>
    </source>
</evidence>
<evidence type="ECO:0000256" key="3">
    <source>
        <dbReference type="ARBA" id="ARBA00022801"/>
    </source>
</evidence>
<feature type="domain" description="UvrD-like helicase C-terminal" evidence="14">
    <location>
        <begin position="319"/>
        <end position="596"/>
    </location>
</feature>
<evidence type="ECO:0000259" key="13">
    <source>
        <dbReference type="PROSITE" id="PS51198"/>
    </source>
</evidence>
<evidence type="ECO:0000256" key="12">
    <source>
        <dbReference type="PROSITE-ProRule" id="PRU00560"/>
    </source>
</evidence>
<organism evidence="15 16">
    <name type="scientific">Bibersteinia trehalosi USDA-ARS-USMARC-189</name>
    <dbReference type="NCBI Taxonomy" id="1263831"/>
    <lineage>
        <taxon>Bacteria</taxon>
        <taxon>Pseudomonadati</taxon>
        <taxon>Pseudomonadota</taxon>
        <taxon>Gammaproteobacteria</taxon>
        <taxon>Pasteurellales</taxon>
        <taxon>Pasteurellaceae</taxon>
        <taxon>Bibersteinia</taxon>
    </lineage>
</organism>
<dbReference type="PANTHER" id="PTHR11070:SF2">
    <property type="entry name" value="ATP-DEPENDENT DNA HELICASE SRS2"/>
    <property type="match status" value="1"/>
</dbReference>
<reference evidence="15 16" key="1">
    <citation type="submission" date="2013-12" db="EMBL/GenBank/DDBJ databases">
        <title>Annotation of the Bibersteinia trehalosi USDA-ARS-USMARC-189 complete genome.</title>
        <authorList>
            <person name="Harhay G.P."/>
            <person name="McVey S."/>
            <person name="Clawson M.L."/>
            <person name="Bono J."/>
            <person name="Heaton M.P."/>
            <person name="Chitko-Mckown C.G."/>
            <person name="Harhay D.M."/>
            <person name="Smith T.P.L."/>
        </authorList>
    </citation>
    <scope>NUCLEOTIDE SEQUENCE [LARGE SCALE GENOMIC DNA]</scope>
    <source>
        <strain evidence="15 16">USDA-ARS-USMARC-189</strain>
    </source>
</reference>
<comment type="catalytic activity">
    <reaction evidence="8">
        <text>Couples ATP hydrolysis with the unwinding of duplex DNA by translocating in the 3'-5' direction.</text>
        <dbReference type="EC" id="5.6.2.4"/>
    </reaction>
</comment>
<protein>
    <recommendedName>
        <fullName evidence="9">DNA 3'-5' helicase</fullName>
        <ecNumber evidence="9">5.6.2.4</ecNumber>
    </recommendedName>
    <alternativeName>
        <fullName evidence="10">DNA 3'-5' helicase II</fullName>
    </alternativeName>
</protein>
<dbReference type="Gene3D" id="1.10.486.10">
    <property type="entry name" value="PCRA, domain 4"/>
    <property type="match status" value="1"/>
</dbReference>
<keyword evidence="7" id="KW-0413">Isomerase</keyword>
<evidence type="ECO:0000256" key="1">
    <source>
        <dbReference type="ARBA" id="ARBA00009922"/>
    </source>
</evidence>
<dbReference type="Proteomes" id="UP000019092">
    <property type="component" value="Chromosome"/>
</dbReference>
<dbReference type="GO" id="GO:0004386">
    <property type="term" value="F:helicase activity"/>
    <property type="evidence" value="ECO:0007669"/>
    <property type="project" value="UniProtKB-KW"/>
</dbReference>
<dbReference type="Pfam" id="PF00580">
    <property type="entry name" value="UvrD-helicase"/>
    <property type="match status" value="1"/>
</dbReference>
<keyword evidence="3 12" id="KW-0378">Hydrolase</keyword>
<dbReference type="NCBIfam" id="NF008743">
    <property type="entry name" value="PRK11773.1"/>
    <property type="match status" value="1"/>
</dbReference>
<evidence type="ECO:0000256" key="5">
    <source>
        <dbReference type="ARBA" id="ARBA00022840"/>
    </source>
</evidence>
<dbReference type="Gene3D" id="3.40.50.300">
    <property type="entry name" value="P-loop containing nucleotide triphosphate hydrolases"/>
    <property type="match status" value="2"/>
</dbReference>
<dbReference type="Gene3D" id="1.10.10.160">
    <property type="match status" value="1"/>
</dbReference>
<evidence type="ECO:0000313" key="16">
    <source>
        <dbReference type="Proteomes" id="UP000019092"/>
    </source>
</evidence>
<evidence type="ECO:0000313" key="15">
    <source>
        <dbReference type="EMBL" id="AHG84534.1"/>
    </source>
</evidence>
<dbReference type="PROSITE" id="PS51198">
    <property type="entry name" value="UVRD_HELICASE_ATP_BIND"/>
    <property type="match status" value="1"/>
</dbReference>
<keyword evidence="16" id="KW-1185">Reference proteome</keyword>
<dbReference type="InterPro" id="IPR005753">
    <property type="entry name" value="DNA_helicase_ATP-dep_UvrD"/>
</dbReference>